<evidence type="ECO:0000313" key="3">
    <source>
        <dbReference type="EMBL" id="GGP36577.1"/>
    </source>
</evidence>
<proteinExistence type="predicted"/>
<feature type="region of interest" description="Disordered" evidence="1">
    <location>
        <begin position="66"/>
        <end position="114"/>
    </location>
</feature>
<gene>
    <name evidence="3" type="ORF">GCM10010185_04630</name>
</gene>
<reference evidence="3" key="1">
    <citation type="journal article" date="2014" name="Int. J. Syst. Evol. Microbiol.">
        <title>Complete genome sequence of Corynebacterium casei LMG S-19264T (=DSM 44701T), isolated from a smear-ripened cheese.</title>
        <authorList>
            <consortium name="US DOE Joint Genome Institute (JGI-PGF)"/>
            <person name="Walter F."/>
            <person name="Albersmeier A."/>
            <person name="Kalinowski J."/>
            <person name="Ruckert C."/>
        </authorList>
    </citation>
    <scope>NUCLEOTIDE SEQUENCE</scope>
    <source>
        <strain evidence="3">JCM 3313</strain>
    </source>
</reference>
<protein>
    <submittedName>
        <fullName evidence="3">Uncharacterized protein</fullName>
    </submittedName>
</protein>
<reference evidence="3" key="2">
    <citation type="submission" date="2020-09" db="EMBL/GenBank/DDBJ databases">
        <authorList>
            <person name="Sun Q."/>
            <person name="Ohkuma M."/>
        </authorList>
    </citation>
    <scope>NUCLEOTIDE SEQUENCE</scope>
    <source>
        <strain evidence="3">JCM 3313</strain>
    </source>
</reference>
<dbReference type="EMBL" id="BMRG01000001">
    <property type="protein sequence ID" value="GGP36577.1"/>
    <property type="molecule type" value="Genomic_DNA"/>
</dbReference>
<keyword evidence="4" id="KW-1185">Reference proteome</keyword>
<evidence type="ECO:0000256" key="1">
    <source>
        <dbReference type="SAM" id="MobiDB-lite"/>
    </source>
</evidence>
<feature type="compositionally biased region" description="Low complexity" evidence="1">
    <location>
        <begin position="91"/>
        <end position="101"/>
    </location>
</feature>
<organism evidence="3 4">
    <name type="scientific">Saccharothrix coeruleofusca</name>
    <dbReference type="NCBI Taxonomy" id="33919"/>
    <lineage>
        <taxon>Bacteria</taxon>
        <taxon>Bacillati</taxon>
        <taxon>Actinomycetota</taxon>
        <taxon>Actinomycetes</taxon>
        <taxon>Pseudonocardiales</taxon>
        <taxon>Pseudonocardiaceae</taxon>
        <taxon>Saccharothrix</taxon>
    </lineage>
</organism>
<name>A0A918AH48_9PSEU</name>
<dbReference type="Proteomes" id="UP000639606">
    <property type="component" value="Unassembled WGS sequence"/>
</dbReference>
<feature type="transmembrane region" description="Helical" evidence="2">
    <location>
        <begin position="42"/>
        <end position="62"/>
    </location>
</feature>
<evidence type="ECO:0000313" key="4">
    <source>
        <dbReference type="Proteomes" id="UP000639606"/>
    </source>
</evidence>
<keyword evidence="2" id="KW-0472">Membrane</keyword>
<keyword evidence="2" id="KW-0812">Transmembrane</keyword>
<evidence type="ECO:0000256" key="2">
    <source>
        <dbReference type="SAM" id="Phobius"/>
    </source>
</evidence>
<sequence>MSDGFPRTGNELKAERPGAVVQSGSIGGDVTIQQNFRHSPPVGLLVLVLLVAVGVVVAFLVLDGPRDRRATPTPTPTATPTGGGLPPPAGTTPAAAGNGTPSWAGDVRMGPGGLDLDANPAVPGDAGADIRKDHYTEVAPGQGAVAVEWPGPREPSFEECRGRVAGGSDVLLEPQVGGKLCVRTTEGRIAAMTHLGPDETGRFWFAVRVWDS</sequence>
<comment type="caution">
    <text evidence="3">The sequence shown here is derived from an EMBL/GenBank/DDBJ whole genome shotgun (WGS) entry which is preliminary data.</text>
</comment>
<dbReference type="AlphaFoldDB" id="A0A918AH48"/>
<keyword evidence="2" id="KW-1133">Transmembrane helix</keyword>
<accession>A0A918AH48</accession>